<organism evidence="2">
    <name type="scientific">Arthroderma gypseum (strain ATCC MYA-4604 / CBS 118893)</name>
    <name type="common">Microsporum gypseum</name>
    <dbReference type="NCBI Taxonomy" id="535722"/>
    <lineage>
        <taxon>Eukaryota</taxon>
        <taxon>Fungi</taxon>
        <taxon>Dikarya</taxon>
        <taxon>Ascomycota</taxon>
        <taxon>Pezizomycotina</taxon>
        <taxon>Eurotiomycetes</taxon>
        <taxon>Eurotiomycetidae</taxon>
        <taxon>Onygenales</taxon>
        <taxon>Arthrodermataceae</taxon>
        <taxon>Nannizzia</taxon>
    </lineage>
</organism>
<dbReference type="EMBL" id="DS989822">
    <property type="protein sequence ID" value="EFQ98573.1"/>
    <property type="molecule type" value="Genomic_DNA"/>
</dbReference>
<evidence type="ECO:0000313" key="2">
    <source>
        <dbReference type="Proteomes" id="UP000002669"/>
    </source>
</evidence>
<dbReference type="AlphaFoldDB" id="E5R1T9"/>
<reference evidence="2" key="1">
    <citation type="journal article" date="2012" name="MBio">
        <title>Comparative genome analysis of Trichophyton rubrum and related dermatophytes reveals candidate genes involved in infection.</title>
        <authorList>
            <person name="Martinez D.A."/>
            <person name="Oliver B.G."/>
            <person name="Graeser Y."/>
            <person name="Goldberg J.M."/>
            <person name="Li W."/>
            <person name="Martinez-Rossi N.M."/>
            <person name="Monod M."/>
            <person name="Shelest E."/>
            <person name="Barton R.C."/>
            <person name="Birch E."/>
            <person name="Brakhage A.A."/>
            <person name="Chen Z."/>
            <person name="Gurr S.J."/>
            <person name="Heiman D."/>
            <person name="Heitman J."/>
            <person name="Kosti I."/>
            <person name="Rossi A."/>
            <person name="Saif S."/>
            <person name="Samalova M."/>
            <person name="Saunders C.W."/>
            <person name="Shea T."/>
            <person name="Summerbell R.C."/>
            <person name="Xu J."/>
            <person name="Young S."/>
            <person name="Zeng Q."/>
            <person name="Birren B.W."/>
            <person name="Cuomo C.A."/>
            <person name="White T.C."/>
        </authorList>
    </citation>
    <scope>NUCLEOTIDE SEQUENCE [LARGE SCALE GENOMIC DNA]</scope>
    <source>
        <strain evidence="2">ATCC MYA-4604 / CBS 118893</strain>
    </source>
</reference>
<dbReference type="HOGENOM" id="CLU_2291018_0_0_1"/>
<dbReference type="GeneID" id="10032855"/>
<dbReference type="InParanoid" id="E5R1T9"/>
<dbReference type="VEuPathDB" id="FungiDB:MGYG_01599"/>
<dbReference type="Proteomes" id="UP000002669">
    <property type="component" value="Unassembled WGS sequence"/>
</dbReference>
<sequence length="101" mass="11787">MPQVSQHLGTYKQKGRILPISPERLKHFLVNHKGSSGRMSGWKSNDWVYGVQRPHRTYAMGRMSIDLDVLDSAEESKSPRSWLWICLGLRDRLCWSRESCR</sequence>
<evidence type="ECO:0000313" key="1">
    <source>
        <dbReference type="EMBL" id="EFQ98573.1"/>
    </source>
</evidence>
<protein>
    <submittedName>
        <fullName evidence="1">Uncharacterized protein</fullName>
    </submittedName>
</protein>
<accession>E5R1T9</accession>
<proteinExistence type="predicted"/>
<name>E5R1T9_ARTGP</name>
<dbReference type="RefSeq" id="XP_003177525.1">
    <property type="nucleotide sequence ID" value="XM_003177477.1"/>
</dbReference>
<gene>
    <name evidence="1" type="ORF">MGYG_01599</name>
</gene>
<keyword evidence="2" id="KW-1185">Reference proteome</keyword>